<dbReference type="InterPro" id="IPR001660">
    <property type="entry name" value="SAM"/>
</dbReference>
<dbReference type="InterPro" id="IPR013761">
    <property type="entry name" value="SAM/pointed_sf"/>
</dbReference>
<name>A0AAE0BDH0_9CHLO</name>
<accession>A0AAE0BDH0</accession>
<proteinExistence type="predicted"/>
<feature type="non-terminal residue" evidence="3">
    <location>
        <position position="279"/>
    </location>
</feature>
<gene>
    <name evidence="3" type="ORF">CYMTET_55788</name>
</gene>
<feature type="domain" description="SAM" evidence="2">
    <location>
        <begin position="13"/>
        <end position="60"/>
    </location>
</feature>
<dbReference type="Pfam" id="PF00536">
    <property type="entry name" value="SAM_1"/>
    <property type="match status" value="1"/>
</dbReference>
<dbReference type="PROSITE" id="PS50105">
    <property type="entry name" value="SAM_DOMAIN"/>
    <property type="match status" value="1"/>
</dbReference>
<dbReference type="Gene3D" id="1.10.150.50">
    <property type="entry name" value="Transcription Factor, Ets-1"/>
    <property type="match status" value="1"/>
</dbReference>
<feature type="compositionally biased region" description="Basic and acidic residues" evidence="1">
    <location>
        <begin position="197"/>
        <end position="206"/>
    </location>
</feature>
<evidence type="ECO:0000256" key="1">
    <source>
        <dbReference type="SAM" id="MobiDB-lite"/>
    </source>
</evidence>
<dbReference type="Proteomes" id="UP001190700">
    <property type="component" value="Unassembled WGS sequence"/>
</dbReference>
<dbReference type="SMART" id="SM00454">
    <property type="entry name" value="SAM"/>
    <property type="match status" value="1"/>
</dbReference>
<dbReference type="SUPFAM" id="SSF47769">
    <property type="entry name" value="SAM/Pointed domain"/>
    <property type="match status" value="1"/>
</dbReference>
<sequence>MHSCDPIEKFACAEYEVLLHWLQSLGLEKYASTFAMNGLFLPQLRNLAPNDLVALRLPLGPRRKLLAAIAVLPPEVCHSAEANSVERPCPDVEFLTPLPNTVPFTLPERVLTEQVGKVSVESCTDLSCTGWRREDANDDPPTFHVPQSAIAESISQADSASCFSKEILEEILNVENYSFRLAGSTLEQERATGNPSRGDEEGKDVRSLTCKQHTRQKITSYGRHASTLTDGQHSLWVLTACCFTSYDVALSSCSTHLDSGGTDNQFSSPETVFDEDLDQ</sequence>
<evidence type="ECO:0000313" key="3">
    <source>
        <dbReference type="EMBL" id="KAK3233939.1"/>
    </source>
</evidence>
<dbReference type="AlphaFoldDB" id="A0AAE0BDH0"/>
<feature type="region of interest" description="Disordered" evidence="1">
    <location>
        <begin position="187"/>
        <end position="207"/>
    </location>
</feature>
<evidence type="ECO:0000259" key="2">
    <source>
        <dbReference type="PROSITE" id="PS50105"/>
    </source>
</evidence>
<dbReference type="EMBL" id="LGRX02035598">
    <property type="protein sequence ID" value="KAK3233939.1"/>
    <property type="molecule type" value="Genomic_DNA"/>
</dbReference>
<dbReference type="CDD" id="cd09487">
    <property type="entry name" value="SAM_superfamily"/>
    <property type="match status" value="1"/>
</dbReference>
<feature type="compositionally biased region" description="Polar residues" evidence="1">
    <location>
        <begin position="258"/>
        <end position="270"/>
    </location>
</feature>
<comment type="caution">
    <text evidence="3">The sequence shown here is derived from an EMBL/GenBank/DDBJ whole genome shotgun (WGS) entry which is preliminary data.</text>
</comment>
<reference evidence="3 4" key="1">
    <citation type="journal article" date="2015" name="Genome Biol. Evol.">
        <title>Comparative Genomics of a Bacterivorous Green Alga Reveals Evolutionary Causalities and Consequences of Phago-Mixotrophic Mode of Nutrition.</title>
        <authorList>
            <person name="Burns J.A."/>
            <person name="Paasch A."/>
            <person name="Narechania A."/>
            <person name="Kim E."/>
        </authorList>
    </citation>
    <scope>NUCLEOTIDE SEQUENCE [LARGE SCALE GENOMIC DNA]</scope>
    <source>
        <strain evidence="3 4">PLY_AMNH</strain>
    </source>
</reference>
<evidence type="ECO:0000313" key="4">
    <source>
        <dbReference type="Proteomes" id="UP001190700"/>
    </source>
</evidence>
<keyword evidence="4" id="KW-1185">Reference proteome</keyword>
<organism evidence="3 4">
    <name type="scientific">Cymbomonas tetramitiformis</name>
    <dbReference type="NCBI Taxonomy" id="36881"/>
    <lineage>
        <taxon>Eukaryota</taxon>
        <taxon>Viridiplantae</taxon>
        <taxon>Chlorophyta</taxon>
        <taxon>Pyramimonadophyceae</taxon>
        <taxon>Pyramimonadales</taxon>
        <taxon>Pyramimonadaceae</taxon>
        <taxon>Cymbomonas</taxon>
    </lineage>
</organism>
<feature type="region of interest" description="Disordered" evidence="1">
    <location>
        <begin position="258"/>
        <end position="279"/>
    </location>
</feature>
<protein>
    <recommendedName>
        <fullName evidence="2">SAM domain-containing protein</fullName>
    </recommendedName>
</protein>